<protein>
    <submittedName>
        <fullName evidence="2">Uncharacterized protein</fullName>
    </submittedName>
</protein>
<dbReference type="AlphaFoldDB" id="A0AAE3VHC3"/>
<dbReference type="Proteomes" id="UP001238163">
    <property type="component" value="Unassembled WGS sequence"/>
</dbReference>
<comment type="caution">
    <text evidence="2">The sequence shown here is derived from an EMBL/GenBank/DDBJ whole genome shotgun (WGS) entry which is preliminary data.</text>
</comment>
<feature type="region of interest" description="Disordered" evidence="1">
    <location>
        <begin position="1"/>
        <end position="20"/>
    </location>
</feature>
<sequence>MHRHRSTHTALRDELPPHYPAAPDVITARVEDYNEHRLHTSLRYMEPAEYVRGDPKRRMTERRAKLERGRL</sequence>
<accession>A0AAE3VHC3</accession>
<evidence type="ECO:0000313" key="2">
    <source>
        <dbReference type="EMBL" id="MDQ0290522.1"/>
    </source>
</evidence>
<evidence type="ECO:0000313" key="3">
    <source>
        <dbReference type="Proteomes" id="UP001238163"/>
    </source>
</evidence>
<name>A0AAE3VHC3_9BACT</name>
<proteinExistence type="predicted"/>
<evidence type="ECO:0000256" key="1">
    <source>
        <dbReference type="SAM" id="MobiDB-lite"/>
    </source>
</evidence>
<gene>
    <name evidence="2" type="ORF">J3R75_002629</name>
</gene>
<dbReference type="RefSeq" id="WP_307262103.1">
    <property type="nucleotide sequence ID" value="NZ_JAUSVL010000001.1"/>
</dbReference>
<organism evidence="2 3">
    <name type="scientific">Oligosphaera ethanolica</name>
    <dbReference type="NCBI Taxonomy" id="760260"/>
    <lineage>
        <taxon>Bacteria</taxon>
        <taxon>Pseudomonadati</taxon>
        <taxon>Lentisphaerota</taxon>
        <taxon>Oligosphaeria</taxon>
        <taxon>Oligosphaerales</taxon>
        <taxon>Oligosphaeraceae</taxon>
        <taxon>Oligosphaera</taxon>
    </lineage>
</organism>
<dbReference type="EMBL" id="JAUSVL010000001">
    <property type="protein sequence ID" value="MDQ0290522.1"/>
    <property type="molecule type" value="Genomic_DNA"/>
</dbReference>
<keyword evidence="3" id="KW-1185">Reference proteome</keyword>
<reference evidence="2" key="1">
    <citation type="submission" date="2023-07" db="EMBL/GenBank/DDBJ databases">
        <title>Genomic Encyclopedia of Type Strains, Phase IV (KMG-IV): sequencing the most valuable type-strain genomes for metagenomic binning, comparative biology and taxonomic classification.</title>
        <authorList>
            <person name="Goeker M."/>
        </authorList>
    </citation>
    <scope>NUCLEOTIDE SEQUENCE</scope>
    <source>
        <strain evidence="2">DSM 24202</strain>
    </source>
</reference>